<protein>
    <submittedName>
        <fullName evidence="1">Uncharacterized protein</fullName>
    </submittedName>
</protein>
<gene>
    <name evidence="1" type="ORF">FD25_GL002605</name>
</gene>
<keyword evidence="2" id="KW-1185">Reference proteome</keyword>
<dbReference type="AlphaFoldDB" id="A0A0R1LJW1"/>
<organism evidence="1 2">
    <name type="scientific">Levilactobacillus acidifarinae DSM 19394 = JCM 15949</name>
    <dbReference type="NCBI Taxonomy" id="1423715"/>
    <lineage>
        <taxon>Bacteria</taxon>
        <taxon>Bacillati</taxon>
        <taxon>Bacillota</taxon>
        <taxon>Bacilli</taxon>
        <taxon>Lactobacillales</taxon>
        <taxon>Lactobacillaceae</taxon>
        <taxon>Levilactobacillus</taxon>
    </lineage>
</organism>
<dbReference type="STRING" id="1423715.FD25_GL002605"/>
<sequence>MNVVVVSGYHGVGHQKALVCRLFVKQSLRQIYHNREMAKFGRSGRFVILQFYPPEK</sequence>
<proteinExistence type="predicted"/>
<reference evidence="1 2" key="1">
    <citation type="journal article" date="2015" name="Genome Announc.">
        <title>Expanding the biotechnology potential of lactobacilli through comparative genomics of 213 strains and associated genera.</title>
        <authorList>
            <person name="Sun Z."/>
            <person name="Harris H.M."/>
            <person name="McCann A."/>
            <person name="Guo C."/>
            <person name="Argimon S."/>
            <person name="Zhang W."/>
            <person name="Yang X."/>
            <person name="Jeffery I.B."/>
            <person name="Cooney J.C."/>
            <person name="Kagawa T.F."/>
            <person name="Liu W."/>
            <person name="Song Y."/>
            <person name="Salvetti E."/>
            <person name="Wrobel A."/>
            <person name="Rasinkangas P."/>
            <person name="Parkhill J."/>
            <person name="Rea M.C."/>
            <person name="O'Sullivan O."/>
            <person name="Ritari J."/>
            <person name="Douillard F.P."/>
            <person name="Paul Ross R."/>
            <person name="Yang R."/>
            <person name="Briner A.E."/>
            <person name="Felis G.E."/>
            <person name="de Vos W.M."/>
            <person name="Barrangou R."/>
            <person name="Klaenhammer T.R."/>
            <person name="Caufield P.W."/>
            <person name="Cui Y."/>
            <person name="Zhang H."/>
            <person name="O'Toole P.W."/>
        </authorList>
    </citation>
    <scope>NUCLEOTIDE SEQUENCE [LARGE SCALE GENOMIC DNA]</scope>
    <source>
        <strain evidence="1 2">DSM 19394</strain>
    </source>
</reference>
<accession>A0A0R1LJW1</accession>
<comment type="caution">
    <text evidence="1">The sequence shown here is derived from an EMBL/GenBank/DDBJ whole genome shotgun (WGS) entry which is preliminary data.</text>
</comment>
<dbReference type="PATRIC" id="fig|1423715.3.peg.2685"/>
<evidence type="ECO:0000313" key="1">
    <source>
        <dbReference type="EMBL" id="KRK96141.1"/>
    </source>
</evidence>
<dbReference type="Proteomes" id="UP000051955">
    <property type="component" value="Unassembled WGS sequence"/>
</dbReference>
<evidence type="ECO:0000313" key="2">
    <source>
        <dbReference type="Proteomes" id="UP000051955"/>
    </source>
</evidence>
<name>A0A0R1LJW1_9LACO</name>
<dbReference type="EMBL" id="AZDV01000005">
    <property type="protein sequence ID" value="KRK96141.1"/>
    <property type="molecule type" value="Genomic_DNA"/>
</dbReference>